<feature type="signal peptide" evidence="1">
    <location>
        <begin position="1"/>
        <end position="20"/>
    </location>
</feature>
<sequence length="99" mass="11268">MYRIFFCFNLIVRLIEFVVCKKRNRSAHGTHDPEAVNPQIQSSRRDAGISKFPHAFDVIIGEPQALVSTAAAFHFVVSVRCNMTSMFNMKHDVHARSFA</sequence>
<evidence type="ECO:0000313" key="4">
    <source>
        <dbReference type="Proteomes" id="UP000006727"/>
    </source>
</evidence>
<dbReference type="Proteomes" id="UP000006727">
    <property type="component" value="Chromosome 26"/>
</dbReference>
<keyword evidence="1" id="KW-0732">Signal</keyword>
<reference evidence="2 4" key="1">
    <citation type="journal article" date="2008" name="Science">
        <title>The Physcomitrella genome reveals evolutionary insights into the conquest of land by plants.</title>
        <authorList>
            <person name="Rensing S."/>
            <person name="Lang D."/>
            <person name="Zimmer A."/>
            <person name="Terry A."/>
            <person name="Salamov A."/>
            <person name="Shapiro H."/>
            <person name="Nishiyama T."/>
            <person name="Perroud P.-F."/>
            <person name="Lindquist E."/>
            <person name="Kamisugi Y."/>
            <person name="Tanahashi T."/>
            <person name="Sakakibara K."/>
            <person name="Fujita T."/>
            <person name="Oishi K."/>
            <person name="Shin-I T."/>
            <person name="Kuroki Y."/>
            <person name="Toyoda A."/>
            <person name="Suzuki Y."/>
            <person name="Hashimoto A."/>
            <person name="Yamaguchi K."/>
            <person name="Sugano A."/>
            <person name="Kohara Y."/>
            <person name="Fujiyama A."/>
            <person name="Anterola A."/>
            <person name="Aoki S."/>
            <person name="Ashton N."/>
            <person name="Barbazuk W.B."/>
            <person name="Barker E."/>
            <person name="Bennetzen J."/>
            <person name="Bezanilla M."/>
            <person name="Blankenship R."/>
            <person name="Cho S.H."/>
            <person name="Dutcher S."/>
            <person name="Estelle M."/>
            <person name="Fawcett J.A."/>
            <person name="Gundlach H."/>
            <person name="Hanada K."/>
            <person name="Heyl A."/>
            <person name="Hicks K.A."/>
            <person name="Hugh J."/>
            <person name="Lohr M."/>
            <person name="Mayer K."/>
            <person name="Melkozernov A."/>
            <person name="Murata T."/>
            <person name="Nelson D."/>
            <person name="Pils B."/>
            <person name="Prigge M."/>
            <person name="Reiss B."/>
            <person name="Renner T."/>
            <person name="Rombauts S."/>
            <person name="Rushton P."/>
            <person name="Sanderfoot A."/>
            <person name="Schween G."/>
            <person name="Shiu S.-H."/>
            <person name="Stueber K."/>
            <person name="Theodoulou F.L."/>
            <person name="Tu H."/>
            <person name="Van de Peer Y."/>
            <person name="Verrier P.J."/>
            <person name="Waters E."/>
            <person name="Wood A."/>
            <person name="Yang L."/>
            <person name="Cove D."/>
            <person name="Cuming A."/>
            <person name="Hasebe M."/>
            <person name="Lucas S."/>
            <person name="Mishler D.B."/>
            <person name="Reski R."/>
            <person name="Grigoriev I."/>
            <person name="Quatrano R.S."/>
            <person name="Boore J.L."/>
        </authorList>
    </citation>
    <scope>NUCLEOTIDE SEQUENCE [LARGE SCALE GENOMIC DNA]</scope>
    <source>
        <strain evidence="3 4">cv. Gransden 2004</strain>
    </source>
</reference>
<gene>
    <name evidence="2" type="ORF">PHYPA_030347</name>
</gene>
<evidence type="ECO:0008006" key="5">
    <source>
        <dbReference type="Google" id="ProtNLM"/>
    </source>
</evidence>
<dbReference type="AlphaFoldDB" id="A0A2K1IC74"/>
<feature type="chain" id="PRO_5036042698" description="Secreted protein" evidence="1">
    <location>
        <begin position="21"/>
        <end position="99"/>
    </location>
</feature>
<evidence type="ECO:0000313" key="2">
    <source>
        <dbReference type="EMBL" id="PNR26866.1"/>
    </source>
</evidence>
<reference evidence="3" key="3">
    <citation type="submission" date="2020-12" db="UniProtKB">
        <authorList>
            <consortium name="EnsemblPlants"/>
        </authorList>
    </citation>
    <scope>IDENTIFICATION</scope>
</reference>
<dbReference type="EMBL" id="ABEU02000026">
    <property type="protein sequence ID" value="PNR26866.1"/>
    <property type="molecule type" value="Genomic_DNA"/>
</dbReference>
<evidence type="ECO:0000313" key="3">
    <source>
        <dbReference type="EnsemblPlants" id="Pp3c26_7254V3.1"/>
    </source>
</evidence>
<organism evidence="2">
    <name type="scientific">Physcomitrium patens</name>
    <name type="common">Spreading-leaved earth moss</name>
    <name type="synonym">Physcomitrella patens</name>
    <dbReference type="NCBI Taxonomy" id="3218"/>
    <lineage>
        <taxon>Eukaryota</taxon>
        <taxon>Viridiplantae</taxon>
        <taxon>Streptophyta</taxon>
        <taxon>Embryophyta</taxon>
        <taxon>Bryophyta</taxon>
        <taxon>Bryophytina</taxon>
        <taxon>Bryopsida</taxon>
        <taxon>Funariidae</taxon>
        <taxon>Funariales</taxon>
        <taxon>Funariaceae</taxon>
        <taxon>Physcomitrium</taxon>
    </lineage>
</organism>
<reference evidence="2 4" key="2">
    <citation type="journal article" date="2018" name="Plant J.">
        <title>The Physcomitrella patens chromosome-scale assembly reveals moss genome structure and evolution.</title>
        <authorList>
            <person name="Lang D."/>
            <person name="Ullrich K.K."/>
            <person name="Murat F."/>
            <person name="Fuchs J."/>
            <person name="Jenkins J."/>
            <person name="Haas F.B."/>
            <person name="Piednoel M."/>
            <person name="Gundlach H."/>
            <person name="Van Bel M."/>
            <person name="Meyberg R."/>
            <person name="Vives C."/>
            <person name="Morata J."/>
            <person name="Symeonidi A."/>
            <person name="Hiss M."/>
            <person name="Muchero W."/>
            <person name="Kamisugi Y."/>
            <person name="Saleh O."/>
            <person name="Blanc G."/>
            <person name="Decker E.L."/>
            <person name="van Gessel N."/>
            <person name="Grimwood J."/>
            <person name="Hayes R.D."/>
            <person name="Graham S.W."/>
            <person name="Gunter L.E."/>
            <person name="McDaniel S.F."/>
            <person name="Hoernstein S.N.W."/>
            <person name="Larsson A."/>
            <person name="Li F.W."/>
            <person name="Perroud P.F."/>
            <person name="Phillips J."/>
            <person name="Ranjan P."/>
            <person name="Rokshar D.S."/>
            <person name="Rothfels C.J."/>
            <person name="Schneider L."/>
            <person name="Shu S."/>
            <person name="Stevenson D.W."/>
            <person name="Thummler F."/>
            <person name="Tillich M."/>
            <person name="Villarreal Aguilar J.C."/>
            <person name="Widiez T."/>
            <person name="Wong G.K."/>
            <person name="Wymore A."/>
            <person name="Zhang Y."/>
            <person name="Zimmer A.D."/>
            <person name="Quatrano R.S."/>
            <person name="Mayer K.F.X."/>
            <person name="Goodstein D."/>
            <person name="Casacuberta J.M."/>
            <person name="Vandepoele K."/>
            <person name="Reski R."/>
            <person name="Cuming A.C."/>
            <person name="Tuskan G.A."/>
            <person name="Maumus F."/>
            <person name="Salse J."/>
            <person name="Schmutz J."/>
            <person name="Rensing S.A."/>
        </authorList>
    </citation>
    <scope>NUCLEOTIDE SEQUENCE [LARGE SCALE GENOMIC DNA]</scope>
    <source>
        <strain evidence="3 4">cv. Gransden 2004</strain>
    </source>
</reference>
<proteinExistence type="predicted"/>
<dbReference type="EnsemblPlants" id="Pp3c26_7254V3.1">
    <property type="protein sequence ID" value="Pp3c26_7254V3.1"/>
    <property type="gene ID" value="Pp3c26_7254"/>
</dbReference>
<accession>A0A2K1IC74</accession>
<name>A0A2K1IC74_PHYPA</name>
<dbReference type="InParanoid" id="A0A2K1IC74"/>
<dbReference type="Gramene" id="Pp3c26_7254V3.1">
    <property type="protein sequence ID" value="Pp3c26_7254V3.1"/>
    <property type="gene ID" value="Pp3c26_7254"/>
</dbReference>
<protein>
    <recommendedName>
        <fullName evidence="5">Secreted protein</fullName>
    </recommendedName>
</protein>
<keyword evidence="4" id="KW-1185">Reference proteome</keyword>
<evidence type="ECO:0000256" key="1">
    <source>
        <dbReference type="SAM" id="SignalP"/>
    </source>
</evidence>